<evidence type="ECO:0000313" key="2">
    <source>
        <dbReference type="Proteomes" id="UP000015105"/>
    </source>
</evidence>
<reference evidence="2" key="2">
    <citation type="journal article" date="2017" name="Nat. Plants">
        <title>The Aegilops tauschii genome reveals multiple impacts of transposons.</title>
        <authorList>
            <person name="Zhao G."/>
            <person name="Zou C."/>
            <person name="Li K."/>
            <person name="Wang K."/>
            <person name="Li T."/>
            <person name="Gao L."/>
            <person name="Zhang X."/>
            <person name="Wang H."/>
            <person name="Yang Z."/>
            <person name="Liu X."/>
            <person name="Jiang W."/>
            <person name="Mao L."/>
            <person name="Kong X."/>
            <person name="Jiao Y."/>
            <person name="Jia J."/>
        </authorList>
    </citation>
    <scope>NUCLEOTIDE SEQUENCE [LARGE SCALE GENOMIC DNA]</scope>
    <source>
        <strain evidence="2">cv. AL8/78</strain>
    </source>
</reference>
<accession>A0A453MZ11</accession>
<proteinExistence type="predicted"/>
<protein>
    <submittedName>
        <fullName evidence="1">Uncharacterized protein</fullName>
    </submittedName>
</protein>
<sequence length="103" mass="12461">MIINCELLSRWSFQAFRNLIKKIMRWKRHGRESSSRFLTRLVFCNSIIVLWPNAFHLTDIICAIFSRRKEKLLEFFSEYDTTLDSERNTLEVIFPFVHHNSCF</sequence>
<evidence type="ECO:0000313" key="1">
    <source>
        <dbReference type="EnsemblPlants" id="AET6Gv20154900.30"/>
    </source>
</evidence>
<reference evidence="1" key="3">
    <citation type="journal article" date="2017" name="Nature">
        <title>Genome sequence of the progenitor of the wheat D genome Aegilops tauschii.</title>
        <authorList>
            <person name="Luo M.C."/>
            <person name="Gu Y.Q."/>
            <person name="Puiu D."/>
            <person name="Wang H."/>
            <person name="Twardziok S.O."/>
            <person name="Deal K.R."/>
            <person name="Huo N."/>
            <person name="Zhu T."/>
            <person name="Wang L."/>
            <person name="Wang Y."/>
            <person name="McGuire P.E."/>
            <person name="Liu S."/>
            <person name="Long H."/>
            <person name="Ramasamy R.K."/>
            <person name="Rodriguez J.C."/>
            <person name="Van S.L."/>
            <person name="Yuan L."/>
            <person name="Wang Z."/>
            <person name="Xia Z."/>
            <person name="Xiao L."/>
            <person name="Anderson O.D."/>
            <person name="Ouyang S."/>
            <person name="Liang Y."/>
            <person name="Zimin A.V."/>
            <person name="Pertea G."/>
            <person name="Qi P."/>
            <person name="Bennetzen J.L."/>
            <person name="Dai X."/>
            <person name="Dawson M.W."/>
            <person name="Muller H.G."/>
            <person name="Kugler K."/>
            <person name="Rivarola-Duarte L."/>
            <person name="Spannagl M."/>
            <person name="Mayer K.F.X."/>
            <person name="Lu F.H."/>
            <person name="Bevan M.W."/>
            <person name="Leroy P."/>
            <person name="Li P."/>
            <person name="You F.M."/>
            <person name="Sun Q."/>
            <person name="Liu Z."/>
            <person name="Lyons E."/>
            <person name="Wicker T."/>
            <person name="Salzberg S.L."/>
            <person name="Devos K.M."/>
            <person name="Dvorak J."/>
        </authorList>
    </citation>
    <scope>NUCLEOTIDE SEQUENCE [LARGE SCALE GENOMIC DNA]</scope>
    <source>
        <strain evidence="1">cv. AL8/78</strain>
    </source>
</reference>
<keyword evidence="2" id="KW-1185">Reference proteome</keyword>
<reference evidence="2" key="1">
    <citation type="journal article" date="2014" name="Science">
        <title>Ancient hybridizations among the ancestral genomes of bread wheat.</title>
        <authorList>
            <consortium name="International Wheat Genome Sequencing Consortium,"/>
            <person name="Marcussen T."/>
            <person name="Sandve S.R."/>
            <person name="Heier L."/>
            <person name="Spannagl M."/>
            <person name="Pfeifer M."/>
            <person name="Jakobsen K.S."/>
            <person name="Wulff B.B."/>
            <person name="Steuernagel B."/>
            <person name="Mayer K.F."/>
            <person name="Olsen O.A."/>
        </authorList>
    </citation>
    <scope>NUCLEOTIDE SEQUENCE [LARGE SCALE GENOMIC DNA]</scope>
    <source>
        <strain evidence="2">cv. AL8/78</strain>
    </source>
</reference>
<organism evidence="1 2">
    <name type="scientific">Aegilops tauschii subsp. strangulata</name>
    <name type="common">Goatgrass</name>
    <dbReference type="NCBI Taxonomy" id="200361"/>
    <lineage>
        <taxon>Eukaryota</taxon>
        <taxon>Viridiplantae</taxon>
        <taxon>Streptophyta</taxon>
        <taxon>Embryophyta</taxon>
        <taxon>Tracheophyta</taxon>
        <taxon>Spermatophyta</taxon>
        <taxon>Magnoliopsida</taxon>
        <taxon>Liliopsida</taxon>
        <taxon>Poales</taxon>
        <taxon>Poaceae</taxon>
        <taxon>BOP clade</taxon>
        <taxon>Pooideae</taxon>
        <taxon>Triticodae</taxon>
        <taxon>Triticeae</taxon>
        <taxon>Triticinae</taxon>
        <taxon>Aegilops</taxon>
    </lineage>
</organism>
<dbReference type="EnsemblPlants" id="AET6Gv20154900.30">
    <property type="protein sequence ID" value="AET6Gv20154900.30"/>
    <property type="gene ID" value="AET6Gv20154900"/>
</dbReference>
<dbReference type="AlphaFoldDB" id="A0A453MZ11"/>
<reference evidence="1" key="5">
    <citation type="journal article" date="2021" name="G3 (Bethesda)">
        <title>Aegilops tauschii genome assembly Aet v5.0 features greater sequence contiguity and improved annotation.</title>
        <authorList>
            <person name="Wang L."/>
            <person name="Zhu T."/>
            <person name="Rodriguez J.C."/>
            <person name="Deal K.R."/>
            <person name="Dubcovsky J."/>
            <person name="McGuire P.E."/>
            <person name="Lux T."/>
            <person name="Spannagl M."/>
            <person name="Mayer K.F.X."/>
            <person name="Baldrich P."/>
            <person name="Meyers B.C."/>
            <person name="Huo N."/>
            <person name="Gu Y.Q."/>
            <person name="Zhou H."/>
            <person name="Devos K.M."/>
            <person name="Bennetzen J.L."/>
            <person name="Unver T."/>
            <person name="Budak H."/>
            <person name="Gulick P.J."/>
            <person name="Galiba G."/>
            <person name="Kalapos B."/>
            <person name="Nelson D.R."/>
            <person name="Li P."/>
            <person name="You F.M."/>
            <person name="Luo M.C."/>
            <person name="Dvorak J."/>
        </authorList>
    </citation>
    <scope>NUCLEOTIDE SEQUENCE [LARGE SCALE GENOMIC DNA]</scope>
    <source>
        <strain evidence="1">cv. AL8/78</strain>
    </source>
</reference>
<name>A0A453MZ11_AEGTS</name>
<dbReference type="Gramene" id="AET6Gv20154900.30">
    <property type="protein sequence ID" value="AET6Gv20154900.30"/>
    <property type="gene ID" value="AET6Gv20154900"/>
</dbReference>
<dbReference type="Proteomes" id="UP000015105">
    <property type="component" value="Chromosome 6D"/>
</dbReference>
<reference evidence="1" key="4">
    <citation type="submission" date="2019-03" db="UniProtKB">
        <authorList>
            <consortium name="EnsemblPlants"/>
        </authorList>
    </citation>
    <scope>IDENTIFICATION</scope>
</reference>